<dbReference type="GeneID" id="93577171"/>
<dbReference type="VEuPathDB" id="FungiDB:ASPBRDRAFT_41882"/>
<protein>
    <submittedName>
        <fullName evidence="2">Uncharacterized protein</fullName>
    </submittedName>
</protein>
<evidence type="ECO:0000256" key="1">
    <source>
        <dbReference type="SAM" id="MobiDB-lite"/>
    </source>
</evidence>
<organism evidence="2 3">
    <name type="scientific">Aspergillus brasiliensis (strain CBS 101740 / IMI 381727 / IBT 21946)</name>
    <dbReference type="NCBI Taxonomy" id="767769"/>
    <lineage>
        <taxon>Eukaryota</taxon>
        <taxon>Fungi</taxon>
        <taxon>Dikarya</taxon>
        <taxon>Ascomycota</taxon>
        <taxon>Pezizomycotina</taxon>
        <taxon>Eurotiomycetes</taxon>
        <taxon>Eurotiomycetidae</taxon>
        <taxon>Eurotiales</taxon>
        <taxon>Aspergillaceae</taxon>
        <taxon>Aspergillus</taxon>
        <taxon>Aspergillus subgen. Circumdati</taxon>
    </lineage>
</organism>
<evidence type="ECO:0000313" key="3">
    <source>
        <dbReference type="Proteomes" id="UP000184499"/>
    </source>
</evidence>
<dbReference type="Proteomes" id="UP000184499">
    <property type="component" value="Unassembled WGS sequence"/>
</dbReference>
<feature type="region of interest" description="Disordered" evidence="1">
    <location>
        <begin position="1"/>
        <end position="67"/>
    </location>
</feature>
<dbReference type="AlphaFoldDB" id="A0A1L9UQP0"/>
<accession>A0A1L9UQP0</accession>
<evidence type="ECO:0000313" key="2">
    <source>
        <dbReference type="EMBL" id="OJJ74083.1"/>
    </source>
</evidence>
<feature type="compositionally biased region" description="Basic and acidic residues" evidence="1">
    <location>
        <begin position="16"/>
        <end position="43"/>
    </location>
</feature>
<proteinExistence type="predicted"/>
<sequence>MGRGEESSQSDPTRWWGEEKGREEEEKRKRKIKEEGEKREEGKGQVTWMDQPRNGEKREDEGRSGSLSSHLLHWDVVSVLSDYLTYHTIVFLT</sequence>
<name>A0A1L9UQP0_ASPBC</name>
<dbReference type="EMBL" id="KV878682">
    <property type="protein sequence ID" value="OJJ74083.1"/>
    <property type="molecule type" value="Genomic_DNA"/>
</dbReference>
<dbReference type="RefSeq" id="XP_067481331.1">
    <property type="nucleotide sequence ID" value="XM_067624683.1"/>
</dbReference>
<keyword evidence="3" id="KW-1185">Reference proteome</keyword>
<reference evidence="3" key="1">
    <citation type="journal article" date="2017" name="Genome Biol.">
        <title>Comparative genomics reveals high biological diversity and specific adaptations in the industrially and medically important fungal genus Aspergillus.</title>
        <authorList>
            <person name="de Vries R.P."/>
            <person name="Riley R."/>
            <person name="Wiebenga A."/>
            <person name="Aguilar-Osorio G."/>
            <person name="Amillis S."/>
            <person name="Uchima C.A."/>
            <person name="Anderluh G."/>
            <person name="Asadollahi M."/>
            <person name="Askin M."/>
            <person name="Barry K."/>
            <person name="Battaglia E."/>
            <person name="Bayram O."/>
            <person name="Benocci T."/>
            <person name="Braus-Stromeyer S.A."/>
            <person name="Caldana C."/>
            <person name="Canovas D."/>
            <person name="Cerqueira G.C."/>
            <person name="Chen F."/>
            <person name="Chen W."/>
            <person name="Choi C."/>
            <person name="Clum A."/>
            <person name="Dos Santos R.A."/>
            <person name="Damasio A.R."/>
            <person name="Diallinas G."/>
            <person name="Emri T."/>
            <person name="Fekete E."/>
            <person name="Flipphi M."/>
            <person name="Freyberg S."/>
            <person name="Gallo A."/>
            <person name="Gournas C."/>
            <person name="Habgood R."/>
            <person name="Hainaut M."/>
            <person name="Harispe M.L."/>
            <person name="Henrissat B."/>
            <person name="Hilden K.S."/>
            <person name="Hope R."/>
            <person name="Hossain A."/>
            <person name="Karabika E."/>
            <person name="Karaffa L."/>
            <person name="Karanyi Z."/>
            <person name="Krasevec N."/>
            <person name="Kuo A."/>
            <person name="Kusch H."/>
            <person name="LaButti K."/>
            <person name="Lagendijk E.L."/>
            <person name="Lapidus A."/>
            <person name="Levasseur A."/>
            <person name="Lindquist E."/>
            <person name="Lipzen A."/>
            <person name="Logrieco A.F."/>
            <person name="MacCabe A."/>
            <person name="Maekelae M.R."/>
            <person name="Malavazi I."/>
            <person name="Melin P."/>
            <person name="Meyer V."/>
            <person name="Mielnichuk N."/>
            <person name="Miskei M."/>
            <person name="Molnar A.P."/>
            <person name="Mule G."/>
            <person name="Ngan C.Y."/>
            <person name="Orejas M."/>
            <person name="Orosz E."/>
            <person name="Ouedraogo J.P."/>
            <person name="Overkamp K.M."/>
            <person name="Park H.-S."/>
            <person name="Perrone G."/>
            <person name="Piumi F."/>
            <person name="Punt P.J."/>
            <person name="Ram A.F."/>
            <person name="Ramon A."/>
            <person name="Rauscher S."/>
            <person name="Record E."/>
            <person name="Riano-Pachon D.M."/>
            <person name="Robert V."/>
            <person name="Roehrig J."/>
            <person name="Ruller R."/>
            <person name="Salamov A."/>
            <person name="Salih N.S."/>
            <person name="Samson R.A."/>
            <person name="Sandor E."/>
            <person name="Sanguinetti M."/>
            <person name="Schuetze T."/>
            <person name="Sepcic K."/>
            <person name="Shelest E."/>
            <person name="Sherlock G."/>
            <person name="Sophianopoulou V."/>
            <person name="Squina F.M."/>
            <person name="Sun H."/>
            <person name="Susca A."/>
            <person name="Todd R.B."/>
            <person name="Tsang A."/>
            <person name="Unkles S.E."/>
            <person name="van de Wiele N."/>
            <person name="van Rossen-Uffink D."/>
            <person name="Oliveira J.V."/>
            <person name="Vesth T.C."/>
            <person name="Visser J."/>
            <person name="Yu J.-H."/>
            <person name="Zhou M."/>
            <person name="Andersen M.R."/>
            <person name="Archer D.B."/>
            <person name="Baker S.E."/>
            <person name="Benoit I."/>
            <person name="Brakhage A.A."/>
            <person name="Braus G.H."/>
            <person name="Fischer R."/>
            <person name="Frisvad J.C."/>
            <person name="Goldman G.H."/>
            <person name="Houbraken J."/>
            <person name="Oakley B."/>
            <person name="Pocsi I."/>
            <person name="Scazzocchio C."/>
            <person name="Seiboth B."/>
            <person name="vanKuyk P.A."/>
            <person name="Wortman J."/>
            <person name="Dyer P.S."/>
            <person name="Grigoriev I.V."/>
        </authorList>
    </citation>
    <scope>NUCLEOTIDE SEQUENCE [LARGE SCALE GENOMIC DNA]</scope>
    <source>
        <strain evidence="3">CBS 101740 / IMI 381727 / IBT 21946</strain>
    </source>
</reference>
<feature type="compositionally biased region" description="Basic and acidic residues" evidence="1">
    <location>
        <begin position="53"/>
        <end position="63"/>
    </location>
</feature>
<gene>
    <name evidence="2" type="ORF">ASPBRDRAFT_41882</name>
</gene>